<name>U9T940_RHIID</name>
<proteinExistence type="predicted"/>
<reference evidence="1" key="1">
    <citation type="submission" date="2013-07" db="EMBL/GenBank/DDBJ databases">
        <title>The genome of an arbuscular mycorrhizal fungus provides insights into the evolution of the oldest plant symbiosis.</title>
        <authorList>
            <consortium name="DOE Joint Genome Institute"/>
            <person name="Tisserant E."/>
            <person name="Malbreil M."/>
            <person name="Kuo A."/>
            <person name="Kohler A."/>
            <person name="Symeonidi A."/>
            <person name="Balestrini R."/>
            <person name="Charron P."/>
            <person name="Duensing N."/>
            <person name="Frei-dit-Frey N."/>
            <person name="Gianinazzi-Pearson V."/>
            <person name="Gilbert B."/>
            <person name="Handa Y."/>
            <person name="Hijri M."/>
            <person name="Kaul R."/>
            <person name="Kawaguchi M."/>
            <person name="Krajinski F."/>
            <person name="Lammers P."/>
            <person name="Lapierre D."/>
            <person name="Masclaux F.G."/>
            <person name="Murat C."/>
            <person name="Morin E."/>
            <person name="Ndikumana S."/>
            <person name="Pagni M."/>
            <person name="Petitpierre D."/>
            <person name="Requena N."/>
            <person name="Rosikiewicz P."/>
            <person name="Riley R."/>
            <person name="Saito K."/>
            <person name="San Clemente H."/>
            <person name="Shapiro H."/>
            <person name="van Tuinen D."/>
            <person name="Becard G."/>
            <person name="Bonfante P."/>
            <person name="Paszkowski U."/>
            <person name="Shachar-Hill Y."/>
            <person name="Young J.P."/>
            <person name="Sanders I.R."/>
            <person name="Henrissat B."/>
            <person name="Rensing S.A."/>
            <person name="Grigoriev I.V."/>
            <person name="Corradi N."/>
            <person name="Roux C."/>
            <person name="Martin F."/>
        </authorList>
    </citation>
    <scope>NUCLEOTIDE SEQUENCE</scope>
    <source>
        <strain evidence="1">DAOM 197198</strain>
    </source>
</reference>
<dbReference type="HOGENOM" id="CLU_3033558_0_0_1"/>
<sequence>MTYLLILVNDFSSSSNQSYGNTSKASSKILKDDSKELSKSFDELQINSNNGKYSN</sequence>
<protein>
    <submittedName>
        <fullName evidence="1">Uncharacterized protein</fullName>
    </submittedName>
</protein>
<dbReference type="AlphaFoldDB" id="U9T940"/>
<organism evidence="1">
    <name type="scientific">Rhizophagus irregularis (strain DAOM 181602 / DAOM 197198 / MUCL 43194)</name>
    <name type="common">Arbuscular mycorrhizal fungus</name>
    <name type="synonym">Glomus intraradices</name>
    <dbReference type="NCBI Taxonomy" id="747089"/>
    <lineage>
        <taxon>Eukaryota</taxon>
        <taxon>Fungi</taxon>
        <taxon>Fungi incertae sedis</taxon>
        <taxon>Mucoromycota</taxon>
        <taxon>Glomeromycotina</taxon>
        <taxon>Glomeromycetes</taxon>
        <taxon>Glomerales</taxon>
        <taxon>Glomeraceae</taxon>
        <taxon>Rhizophagus</taxon>
    </lineage>
</organism>
<gene>
    <name evidence="1" type="ORF">GLOINDRAFT_4346</name>
</gene>
<evidence type="ECO:0000313" key="1">
    <source>
        <dbReference type="EMBL" id="ESA04679.1"/>
    </source>
</evidence>
<accession>U9T940</accession>
<dbReference type="EMBL" id="KI294116">
    <property type="protein sequence ID" value="ESA04679.1"/>
    <property type="molecule type" value="Genomic_DNA"/>
</dbReference>